<dbReference type="STRING" id="195883.A0A482XLX4"/>
<dbReference type="FunCoup" id="A0A482XLX4">
    <property type="interactions" value="3"/>
</dbReference>
<dbReference type="PANTHER" id="PTHR22872">
    <property type="entry name" value="BTK-BINDING PROTEIN-RELATED"/>
    <property type="match status" value="1"/>
</dbReference>
<feature type="domain" description="RCC1-like" evidence="4">
    <location>
        <begin position="839"/>
        <end position="1079"/>
    </location>
</feature>
<feature type="repeat" description="RCC1" evidence="2">
    <location>
        <begin position="1300"/>
        <end position="1351"/>
    </location>
</feature>
<dbReference type="Gene3D" id="2.130.10.30">
    <property type="entry name" value="Regulator of chromosome condensation 1/beta-lactamase-inhibitor protein II"/>
    <property type="match status" value="2"/>
</dbReference>
<dbReference type="SUPFAM" id="SSF50985">
    <property type="entry name" value="RCC1/BLIP-II"/>
    <property type="match status" value="2"/>
</dbReference>
<dbReference type="InterPro" id="IPR009091">
    <property type="entry name" value="RCC1/BLIP-II"/>
</dbReference>
<evidence type="ECO:0000256" key="3">
    <source>
        <dbReference type="SAM" id="MobiDB-lite"/>
    </source>
</evidence>
<feature type="compositionally biased region" description="Polar residues" evidence="3">
    <location>
        <begin position="1580"/>
        <end position="1599"/>
    </location>
</feature>
<dbReference type="OrthoDB" id="16281at2759"/>
<name>A0A482XLX4_LAOST</name>
<evidence type="ECO:0000256" key="2">
    <source>
        <dbReference type="PROSITE-ProRule" id="PRU00235"/>
    </source>
</evidence>
<feature type="region of interest" description="Disordered" evidence="3">
    <location>
        <begin position="1537"/>
        <end position="1624"/>
    </location>
</feature>
<feature type="compositionally biased region" description="Basic and acidic residues" evidence="3">
    <location>
        <begin position="1136"/>
        <end position="1150"/>
    </location>
</feature>
<dbReference type="EMBL" id="QKKF02005390">
    <property type="protein sequence ID" value="RZF46926.1"/>
    <property type="molecule type" value="Genomic_DNA"/>
</dbReference>
<dbReference type="Proteomes" id="UP000291343">
    <property type="component" value="Unassembled WGS sequence"/>
</dbReference>
<feature type="repeat" description="RCC1" evidence="2">
    <location>
        <begin position="1020"/>
        <end position="1070"/>
    </location>
</feature>
<feature type="repeat" description="RCC1" evidence="2">
    <location>
        <begin position="1245"/>
        <end position="1299"/>
    </location>
</feature>
<evidence type="ECO:0000259" key="4">
    <source>
        <dbReference type="Pfam" id="PF25390"/>
    </source>
</evidence>
<dbReference type="InParanoid" id="A0A482XLX4"/>
<protein>
    <recommendedName>
        <fullName evidence="4">RCC1-like domain-containing protein</fullName>
    </recommendedName>
</protein>
<dbReference type="PANTHER" id="PTHR22872:SF2">
    <property type="entry name" value="INHIBITOR OF BRUTON TYROSINE KINASE"/>
    <property type="match status" value="1"/>
</dbReference>
<evidence type="ECO:0000256" key="1">
    <source>
        <dbReference type="ARBA" id="ARBA00022737"/>
    </source>
</evidence>
<feature type="repeat" description="RCC1" evidence="2">
    <location>
        <begin position="968"/>
        <end position="1019"/>
    </location>
</feature>
<comment type="caution">
    <text evidence="5">The sequence shown here is derived from an EMBL/GenBank/DDBJ whole genome shotgun (WGS) entry which is preliminary data.</text>
</comment>
<dbReference type="SMR" id="A0A482XLX4"/>
<dbReference type="SUPFAM" id="SSF50978">
    <property type="entry name" value="WD40 repeat-like"/>
    <property type="match status" value="1"/>
</dbReference>
<reference evidence="5 6" key="1">
    <citation type="journal article" date="2017" name="Gigascience">
        <title>Genome sequence of the small brown planthopper, Laodelphax striatellus.</title>
        <authorList>
            <person name="Zhu J."/>
            <person name="Jiang F."/>
            <person name="Wang X."/>
            <person name="Yang P."/>
            <person name="Bao Y."/>
            <person name="Zhao W."/>
            <person name="Wang W."/>
            <person name="Lu H."/>
            <person name="Wang Q."/>
            <person name="Cui N."/>
            <person name="Li J."/>
            <person name="Chen X."/>
            <person name="Luo L."/>
            <person name="Yu J."/>
            <person name="Kang L."/>
            <person name="Cui F."/>
        </authorList>
    </citation>
    <scope>NUCLEOTIDE SEQUENCE [LARGE SCALE GENOMIC DNA]</scope>
    <source>
        <strain evidence="5">Lst14</strain>
    </source>
</reference>
<dbReference type="Pfam" id="PF25390">
    <property type="entry name" value="WD40_RLD"/>
    <property type="match status" value="1"/>
</dbReference>
<dbReference type="Pfam" id="PF00415">
    <property type="entry name" value="RCC1"/>
    <property type="match status" value="1"/>
</dbReference>
<dbReference type="PROSITE" id="PS00626">
    <property type="entry name" value="RCC1_2"/>
    <property type="match status" value="2"/>
</dbReference>
<dbReference type="PROSITE" id="PS50012">
    <property type="entry name" value="RCC1_3"/>
    <property type="match status" value="6"/>
</dbReference>
<keyword evidence="6" id="KW-1185">Reference proteome</keyword>
<feature type="compositionally biased region" description="Low complexity" evidence="3">
    <location>
        <begin position="1091"/>
        <end position="1104"/>
    </location>
</feature>
<keyword evidence="1" id="KW-0677">Repeat</keyword>
<dbReference type="InterPro" id="IPR000408">
    <property type="entry name" value="Reg_chr_condens"/>
</dbReference>
<feature type="compositionally biased region" description="Low complexity" evidence="3">
    <location>
        <begin position="1541"/>
        <end position="1565"/>
    </location>
</feature>
<gene>
    <name evidence="5" type="ORF">LSTR_LSTR013238</name>
</gene>
<feature type="region of interest" description="Disordered" evidence="3">
    <location>
        <begin position="1450"/>
        <end position="1502"/>
    </location>
</feature>
<feature type="region of interest" description="Disordered" evidence="3">
    <location>
        <begin position="1091"/>
        <end position="1154"/>
    </location>
</feature>
<proteinExistence type="predicted"/>
<evidence type="ECO:0000313" key="5">
    <source>
        <dbReference type="EMBL" id="RZF46926.1"/>
    </source>
</evidence>
<feature type="compositionally biased region" description="Low complexity" evidence="3">
    <location>
        <begin position="1473"/>
        <end position="1482"/>
    </location>
</feature>
<organism evidence="5 6">
    <name type="scientific">Laodelphax striatellus</name>
    <name type="common">Small brown planthopper</name>
    <name type="synonym">Delphax striatella</name>
    <dbReference type="NCBI Taxonomy" id="195883"/>
    <lineage>
        <taxon>Eukaryota</taxon>
        <taxon>Metazoa</taxon>
        <taxon>Ecdysozoa</taxon>
        <taxon>Arthropoda</taxon>
        <taxon>Hexapoda</taxon>
        <taxon>Insecta</taxon>
        <taxon>Pterygota</taxon>
        <taxon>Neoptera</taxon>
        <taxon>Paraneoptera</taxon>
        <taxon>Hemiptera</taxon>
        <taxon>Auchenorrhyncha</taxon>
        <taxon>Fulgoroidea</taxon>
        <taxon>Delphacidae</taxon>
        <taxon>Criomorphinae</taxon>
        <taxon>Laodelphax</taxon>
    </lineage>
</organism>
<feature type="region of interest" description="Disordered" evidence="3">
    <location>
        <begin position="293"/>
        <end position="329"/>
    </location>
</feature>
<feature type="compositionally biased region" description="Polar residues" evidence="3">
    <location>
        <begin position="1451"/>
        <end position="1466"/>
    </location>
</feature>
<evidence type="ECO:0000313" key="6">
    <source>
        <dbReference type="Proteomes" id="UP000291343"/>
    </source>
</evidence>
<accession>A0A482XLX4</accession>
<sequence>MSATAPQLFELNCIAKCTKIRLSAVSQALERQLIALVLSSGDLVLYHILKELEEPQVRWIPWYEEASKEVQCLTFDPLSGAWLLLACYDGSLQIVPIFSLFGQRTPPEAALNNWSRDDVTSVHYGNAANVPASELCPTAVTWWVRQAPDVDRSTRDIAIVGTKAGHVIFVSLLSGAVMGSTTFDGAVTSLNVCRSDDSLSEETTIILLVTGPNQQQWKVILEHRESGNYWPFMADTKLNDSSISSGSYEADELHSRLSFPSFPSARTRLQGLKQLSVEKLTSLRQKITDTRSRGLAGGSSLKRKNSSSSEDSLSRFRLPSDDSSAPSSPRVLSMANIQLTAQHLHKRTFLTSYYSPVNIVTVYCTSVDMNPVSVHKLCVPCGTLLLCDHLFYVKSADGKKLTIISTRLSECHANSEKHLFNSDAPLESMLQEFVMDNDEYIVKLHRIPAIPATANDKTMDSRKSHRNKKGKSGCSHMEVNCKDMCAVVTNLAVYIVKLRAVHEEVLACVKDVGRMEEGERLARIFGLDLQKLLELAADQQLDAGMLESGISLYTLSKCRPLKSVLRLAAAGYTVHMLQHILALLKAVELSPSEQLHLSNLCLLSYTEQILRSKSPERNNLTNSFKEFLSENSQYDEALAVNIIAQSGLCRILTHLSNNRGLHTLVADIVARLLTHFNDQAHRIDLELADGFWECLSESLLCESYLVNADVARTHIDFVKHKLPLLTETILERLAFGYDPSRPALRPVIHKYVKEISSSSESKLNGMTTIDIVQSPGSLFPFTDWLTLYLLTCIYLAHARALTNLDLLSPAADYDAAAADSKLLLSFSHSPTVPRPLPVFETPFVKPPILNAGFTHAGLIRNKQLLMWGQTASGCLGSGPNLNKTANPSVVGLFPQLSLSVIGVACGRFHTLALTENGVYSWGSSKYGQLGVGKVMQSSQPRLIESLAHSRVVTVECGQYHSMALTDDGKLYTWGWGVHGQLGHGSVEDHHYPTLVQNLSNEMCVSCSGGHAHTLALTAEGRVWAFGSSVFGQLGTGNNVKSSRPVQVYGLPEKIVMISTAYFHNVTASNRLYTWGSSPHVLRLQAQAQKRARARAQAMQQQQQEEGGGEGGEQLPVVGGGAAPPTTLNLSGGGEQGKAEESGGEEGDGKMTRPHFKMAPTSRFVTMNSEMVVSPSTEMKALPTGRDMPSSTPFTIENGPVSNPVVGLDDALAHLSPTLVDTSHVEGRITMISCGCHHSALLTDNGRVHTWGRNLDGQLGNGARTKEALHPTQINIGDPVEADLQYVVCGGEFTLGMESNGKVWAWGSNINGQLGRAPIEDSTKTGMVLLKTSKRIIKLPHGSLNTADSPKEITGLPPYELYDSGESTVKMYLNGATPLADIESPSHGLRTLHYALHQYRGYYDTTEILNKCLELEDWCTASQLFALDGRVDRALRYRLKAVAAAAAAGDSAVSTPVNKTSTETTSNVEDDDGTVTVTTTDATEGSEDTETTTSSSSPTSATVTTRKVVVDGVGVGGRLVMRIHEPRQCLNCNQVIVPSIDDPSTTEEVTTSTDEEATSSSSPSAEQQPMHAFAVQGGQEEMSSCEQDTDTAKTSDTPSLSDDVFESGSETPLSEMNNSTSTTNHSFSCCQEGGMRACTQNAGARRLSALVQQSSYESTATLPDDKLSDDKLSLASSAGGGGDVSAEKAYTAAVDSYTRVVASYLKQYADRPVPVVRDILYQALDFWIEQSLPVSTLENFLKEHWELVHYPLGVLLFGNEPHERSSDAEKILCRLSTDFSLLLCSSMVDHVSDKKKPCPEMVDMLAGLSWNGAMDTDCSSGTTDADARLNRVLDDLCNPRQLQPFIDISFPGSDEHGGLSSGEVIAFSCGHHYDGAGALNKAALGAAHSLHSLPATAHALTRMFQQPQLVRHFACPTCILGCVEAEMR</sequence>
<dbReference type="InterPro" id="IPR036322">
    <property type="entry name" value="WD40_repeat_dom_sf"/>
</dbReference>
<feature type="repeat" description="RCC1" evidence="2">
    <location>
        <begin position="916"/>
        <end position="967"/>
    </location>
</feature>
<feature type="repeat" description="RCC1" evidence="2">
    <location>
        <begin position="862"/>
        <end position="916"/>
    </location>
</feature>
<dbReference type="PRINTS" id="PR00633">
    <property type="entry name" value="RCCNDNSATION"/>
</dbReference>
<feature type="compositionally biased region" description="Low complexity" evidence="3">
    <location>
        <begin position="1490"/>
        <end position="1502"/>
    </location>
</feature>
<dbReference type="InterPro" id="IPR058923">
    <property type="entry name" value="RCC1-like_dom"/>
</dbReference>
<dbReference type="InterPro" id="IPR051625">
    <property type="entry name" value="Signaling_Regulatory_Domain"/>
</dbReference>